<dbReference type="AlphaFoldDB" id="A0AAV6W6A5"/>
<evidence type="ECO:0000313" key="11">
    <source>
        <dbReference type="Proteomes" id="UP000826271"/>
    </source>
</evidence>
<reference evidence="10" key="1">
    <citation type="submission" date="2019-10" db="EMBL/GenBank/DDBJ databases">
        <authorList>
            <person name="Zhang R."/>
            <person name="Pan Y."/>
            <person name="Wang J."/>
            <person name="Ma R."/>
            <person name="Yu S."/>
        </authorList>
    </citation>
    <scope>NUCLEOTIDE SEQUENCE</scope>
    <source>
        <strain evidence="10">LA-IB0</strain>
        <tissue evidence="10">Leaf</tissue>
    </source>
</reference>
<evidence type="ECO:0000256" key="2">
    <source>
        <dbReference type="ARBA" id="ARBA00007651"/>
    </source>
</evidence>
<dbReference type="Pfam" id="PF04535">
    <property type="entry name" value="CASP_dom"/>
    <property type="match status" value="1"/>
</dbReference>
<evidence type="ECO:0000256" key="8">
    <source>
        <dbReference type="RuleBase" id="RU361233"/>
    </source>
</evidence>
<feature type="transmembrane region" description="Helical" evidence="8">
    <location>
        <begin position="122"/>
        <end position="148"/>
    </location>
</feature>
<keyword evidence="7 8" id="KW-0472">Membrane</keyword>
<gene>
    <name evidence="10" type="ORF">BUALT_Bualt16G0030100</name>
</gene>
<keyword evidence="5 8" id="KW-0812">Transmembrane</keyword>
<accession>A0AAV6W6A5</accession>
<dbReference type="EMBL" id="WHWC01000016">
    <property type="protein sequence ID" value="KAG8367031.1"/>
    <property type="molecule type" value="Genomic_DNA"/>
</dbReference>
<dbReference type="InterPro" id="IPR006702">
    <property type="entry name" value="CASP_dom"/>
</dbReference>
<feature type="domain" description="Casparian strip membrane protein" evidence="9">
    <location>
        <begin position="10"/>
        <end position="137"/>
    </location>
</feature>
<keyword evidence="4 8" id="KW-1003">Cell membrane</keyword>
<evidence type="ECO:0000313" key="10">
    <source>
        <dbReference type="EMBL" id="KAG8367031.1"/>
    </source>
</evidence>
<organism evidence="10 11">
    <name type="scientific">Buddleja alternifolia</name>
    <dbReference type="NCBI Taxonomy" id="168488"/>
    <lineage>
        <taxon>Eukaryota</taxon>
        <taxon>Viridiplantae</taxon>
        <taxon>Streptophyta</taxon>
        <taxon>Embryophyta</taxon>
        <taxon>Tracheophyta</taxon>
        <taxon>Spermatophyta</taxon>
        <taxon>Magnoliopsida</taxon>
        <taxon>eudicotyledons</taxon>
        <taxon>Gunneridae</taxon>
        <taxon>Pentapetalae</taxon>
        <taxon>asterids</taxon>
        <taxon>lamiids</taxon>
        <taxon>Lamiales</taxon>
        <taxon>Scrophulariaceae</taxon>
        <taxon>Buddlejeae</taxon>
        <taxon>Buddleja</taxon>
    </lineage>
</organism>
<dbReference type="PANTHER" id="PTHR32021:SF30">
    <property type="entry name" value="CASP-LIKE PROTEIN 5C1"/>
    <property type="match status" value="1"/>
</dbReference>
<comment type="subunit">
    <text evidence="3 8">Homodimer and heterodimers.</text>
</comment>
<dbReference type="GO" id="GO:0005886">
    <property type="term" value="C:plasma membrane"/>
    <property type="evidence" value="ECO:0007669"/>
    <property type="project" value="UniProtKB-SubCell"/>
</dbReference>
<dbReference type="InterPro" id="IPR045009">
    <property type="entry name" value="CASPL-5"/>
</dbReference>
<feature type="transmembrane region" description="Helical" evidence="8">
    <location>
        <begin position="88"/>
        <end position="110"/>
    </location>
</feature>
<name>A0AAV6W6A5_9LAMI</name>
<dbReference type="PANTHER" id="PTHR32021">
    <property type="entry name" value="CASP-LIKE PROTEIN 5B3"/>
    <property type="match status" value="1"/>
</dbReference>
<evidence type="ECO:0000259" key="9">
    <source>
        <dbReference type="Pfam" id="PF04535"/>
    </source>
</evidence>
<evidence type="ECO:0000256" key="5">
    <source>
        <dbReference type="ARBA" id="ARBA00022692"/>
    </source>
</evidence>
<feature type="transmembrane region" description="Helical" evidence="8">
    <location>
        <begin position="20"/>
        <end position="38"/>
    </location>
</feature>
<evidence type="ECO:0000256" key="3">
    <source>
        <dbReference type="ARBA" id="ARBA00011489"/>
    </source>
</evidence>
<proteinExistence type="inferred from homology"/>
<evidence type="ECO:0000256" key="7">
    <source>
        <dbReference type="ARBA" id="ARBA00023136"/>
    </source>
</evidence>
<evidence type="ECO:0000256" key="1">
    <source>
        <dbReference type="ARBA" id="ARBA00004651"/>
    </source>
</evidence>
<evidence type="ECO:0000256" key="6">
    <source>
        <dbReference type="ARBA" id="ARBA00022989"/>
    </source>
</evidence>
<comment type="caution">
    <text evidence="10">The sequence shown here is derived from an EMBL/GenBank/DDBJ whole genome shotgun (WGS) entry which is preliminary data.</text>
</comment>
<evidence type="ECO:0000256" key="4">
    <source>
        <dbReference type="ARBA" id="ARBA00022475"/>
    </source>
</evidence>
<dbReference type="Proteomes" id="UP000826271">
    <property type="component" value="Unassembled WGS sequence"/>
</dbReference>
<comment type="similarity">
    <text evidence="2 8">Belongs to the Casparian strip membrane proteins (CASP) family.</text>
</comment>
<keyword evidence="6 8" id="KW-1133">Transmembrane helix</keyword>
<protein>
    <recommendedName>
        <fullName evidence="8">CASP-like protein</fullName>
    </recommendedName>
</protein>
<comment type="subcellular location">
    <subcellularLocation>
        <location evidence="1 8">Cell membrane</location>
        <topology evidence="1 8">Multi-pass membrane protein</topology>
    </subcellularLocation>
</comment>
<feature type="transmembrane region" description="Helical" evidence="8">
    <location>
        <begin position="45"/>
        <end position="68"/>
    </location>
</feature>
<sequence>MEELPGAYGSSGSLFLRLGQAIFGVASLLSMCLGIEFYSYTTFCFLVTIMGLVIPWSLTLAVVDVFSISVKTAARPPGILSIVVLGDWVLSFLSLAASCSTASVTNFMLASGGSSCMGNLCIRYQVAAATAFLSWFLLLASALFNLWLLPSV</sequence>
<keyword evidence="11" id="KW-1185">Reference proteome</keyword>